<keyword evidence="2" id="KW-1185">Reference proteome</keyword>
<dbReference type="InterPro" id="IPR009057">
    <property type="entry name" value="Homeodomain-like_sf"/>
</dbReference>
<proteinExistence type="predicted"/>
<evidence type="ECO:0000313" key="1">
    <source>
        <dbReference type="EMBL" id="RBP73106.1"/>
    </source>
</evidence>
<dbReference type="AlphaFoldDB" id="A0A366INP8"/>
<dbReference type="Pfam" id="PF13384">
    <property type="entry name" value="HTH_23"/>
    <property type="match status" value="1"/>
</dbReference>
<evidence type="ECO:0000313" key="2">
    <source>
        <dbReference type="Proteomes" id="UP000253509"/>
    </source>
</evidence>
<dbReference type="Proteomes" id="UP000253509">
    <property type="component" value="Unassembled WGS sequence"/>
</dbReference>
<dbReference type="GO" id="GO:0003677">
    <property type="term" value="F:DNA binding"/>
    <property type="evidence" value="ECO:0007669"/>
    <property type="project" value="UniProtKB-KW"/>
</dbReference>
<gene>
    <name evidence="1" type="ORF">DFO65_103404</name>
</gene>
<reference evidence="1 2" key="1">
    <citation type="submission" date="2018-06" db="EMBL/GenBank/DDBJ databases">
        <title>Freshwater and sediment microbial communities from various areas in North America, analyzing microbe dynamics in response to fracking.</title>
        <authorList>
            <person name="Lamendella R."/>
        </authorList>
    </citation>
    <scope>NUCLEOTIDE SEQUENCE [LARGE SCALE GENOMIC DNA]</scope>
    <source>
        <strain evidence="1 2">3b_TX</strain>
    </source>
</reference>
<dbReference type="EMBL" id="QNSB01000003">
    <property type="protein sequence ID" value="RBP73106.1"/>
    <property type="molecule type" value="Genomic_DNA"/>
</dbReference>
<sequence length="190" mass="21774">MKRFWTKEEREAMRAEVTARREAGETIRAIAADLGIASSTLERWLKQWGVPHPHREWPHGRPGAFITRGCRCEVCGPAFREYKRAERERRLSRPVTAEHGTTLGYQQGCPCDKCAEAMRIYLRDRNDRTRATATHHGQEWTGADAEVAYTRTDLTIAQRAELLGRTYAAVDNFIRAYKRRPDDPFGIKGA</sequence>
<organism evidence="1 2">
    <name type="scientific">Brevibacterium celere</name>
    <dbReference type="NCBI Taxonomy" id="225845"/>
    <lineage>
        <taxon>Bacteria</taxon>
        <taxon>Bacillati</taxon>
        <taxon>Actinomycetota</taxon>
        <taxon>Actinomycetes</taxon>
        <taxon>Micrococcales</taxon>
        <taxon>Brevibacteriaceae</taxon>
        <taxon>Brevibacterium</taxon>
    </lineage>
</organism>
<keyword evidence="1" id="KW-0238">DNA-binding</keyword>
<dbReference type="SUPFAM" id="SSF46689">
    <property type="entry name" value="Homeodomain-like"/>
    <property type="match status" value="1"/>
</dbReference>
<accession>A0A366INP8</accession>
<keyword evidence="1" id="KW-0371">Homeobox</keyword>
<comment type="caution">
    <text evidence="1">The sequence shown here is derived from an EMBL/GenBank/DDBJ whole genome shotgun (WGS) entry which is preliminary data.</text>
</comment>
<dbReference type="RefSeq" id="WP_181778640.1">
    <property type="nucleotide sequence ID" value="NZ_QNSB01000003.1"/>
</dbReference>
<protein>
    <submittedName>
        <fullName evidence="1">Homeodomain-like domain-containing protein</fullName>
    </submittedName>
</protein>
<dbReference type="Gene3D" id="1.10.10.60">
    <property type="entry name" value="Homeodomain-like"/>
    <property type="match status" value="1"/>
</dbReference>
<name>A0A366INP8_9MICO</name>